<dbReference type="FunFam" id="3.40.50.720:FF:000036">
    <property type="entry name" value="Glutathione-regulated potassium-efflux system protein KefB"/>
    <property type="match status" value="1"/>
</dbReference>
<sequence>MRAGGPIWPARARRCRTGPTSRSSRRAATIRRAILPCASPSKRPAQRWRKRSGRGRPVADPVPAISATELLLSEGVILLGVALTLVLIFRRLGLGATLGYLVSGALVGPHGFALVGGGQSKMDTAEIGIVLLLFLVGLELNPQRLWRLRHDIFGLGVLQVTVCGVALAGLIFGLTGFSGGAAIALGLPLALSSTAQVLPSLKASGRINSPFGEKAFAILLLQDLAIVPMITIIASLSRAPAEPNTPPGWTLALYTLGAIVGLVFAGRFVLRPLLRLVGRLGERELFVAVGLFAVLASASLMHALHLSAALGAFIAGVMLADSPYRHEIESDVEPFRTILLGLFFVAVGMVLDLGVIARAPFFIIGMALLLVAVKVALITALGLLFRMPRGQALALGLLLSQGGEFAFVLFSQAQSALLVAPAAASTFSAIVTVSMMTTPFLLMIARRLEFSKEEGDVAGLDGPEMAARGATIIVGYGRFGQTVAQMLMGQGCKVTLIDKKPAQIEISGQFNIKVYYGDGTRIDLLRLAGAEQANLLIFAHDDHNFSAAALAPIQEAFPQIGILVRVFDRRQLLDFNALGNGAVTREVFESAVTMGRTALDRLGLTVPEIDEVERQYRANDQARLDVQLSAGVMAAGDLLYRPGRTMILPEKSTIGDDA</sequence>
<dbReference type="PANTHER" id="PTHR46157:SF8">
    <property type="entry name" value="GLUTATHIONE-REGULATED POTASSIUM-EFFLUX SYSTEM PROTEIN"/>
    <property type="match status" value="1"/>
</dbReference>
<keyword evidence="3" id="KW-0050">Antiport</keyword>
<evidence type="ECO:0000256" key="8">
    <source>
        <dbReference type="ARBA" id="ARBA00023065"/>
    </source>
</evidence>
<evidence type="ECO:0000313" key="13">
    <source>
        <dbReference type="EMBL" id="MBT2185607.1"/>
    </source>
</evidence>
<dbReference type="AlphaFoldDB" id="A0A9X1AI51"/>
<keyword evidence="8" id="KW-0406">Ion transport</keyword>
<keyword evidence="2" id="KW-0813">Transport</keyword>
<evidence type="ECO:0000256" key="1">
    <source>
        <dbReference type="ARBA" id="ARBA00004127"/>
    </source>
</evidence>
<dbReference type="GO" id="GO:0015297">
    <property type="term" value="F:antiporter activity"/>
    <property type="evidence" value="ECO:0007669"/>
    <property type="project" value="UniProtKB-KW"/>
</dbReference>
<dbReference type="PROSITE" id="PS51201">
    <property type="entry name" value="RCK_N"/>
    <property type="match status" value="1"/>
</dbReference>
<feature type="transmembrane region" description="Helical" evidence="11">
    <location>
        <begin position="416"/>
        <end position="442"/>
    </location>
</feature>
<feature type="transmembrane region" description="Helical" evidence="11">
    <location>
        <begin position="282"/>
        <end position="300"/>
    </location>
</feature>
<evidence type="ECO:0000256" key="2">
    <source>
        <dbReference type="ARBA" id="ARBA00022448"/>
    </source>
</evidence>
<keyword evidence="5 11" id="KW-0812">Transmembrane</keyword>
<dbReference type="GO" id="GO:1902600">
    <property type="term" value="P:proton transmembrane transport"/>
    <property type="evidence" value="ECO:0007669"/>
    <property type="project" value="InterPro"/>
</dbReference>
<dbReference type="Proteomes" id="UP001138757">
    <property type="component" value="Unassembled WGS sequence"/>
</dbReference>
<feature type="transmembrane region" description="Helical" evidence="11">
    <location>
        <begin position="152"/>
        <end position="174"/>
    </location>
</feature>
<evidence type="ECO:0000256" key="7">
    <source>
        <dbReference type="ARBA" id="ARBA00022989"/>
    </source>
</evidence>
<dbReference type="GO" id="GO:0012505">
    <property type="term" value="C:endomembrane system"/>
    <property type="evidence" value="ECO:0007669"/>
    <property type="project" value="UniProtKB-SubCell"/>
</dbReference>
<dbReference type="InterPro" id="IPR036291">
    <property type="entry name" value="NAD(P)-bd_dom_sf"/>
</dbReference>
<organism evidence="13 14">
    <name type="scientific">Sphingobium nicotianae</name>
    <dbReference type="NCBI Taxonomy" id="2782607"/>
    <lineage>
        <taxon>Bacteria</taxon>
        <taxon>Pseudomonadati</taxon>
        <taxon>Pseudomonadota</taxon>
        <taxon>Alphaproteobacteria</taxon>
        <taxon>Sphingomonadales</taxon>
        <taxon>Sphingomonadaceae</taxon>
        <taxon>Sphingobium</taxon>
    </lineage>
</organism>
<feature type="transmembrane region" description="Helical" evidence="11">
    <location>
        <begin position="180"/>
        <end position="203"/>
    </location>
</feature>
<feature type="transmembrane region" description="Helical" evidence="11">
    <location>
        <begin position="336"/>
        <end position="356"/>
    </location>
</feature>
<dbReference type="PANTHER" id="PTHR46157">
    <property type="entry name" value="K(+) EFFLUX ANTIPORTER 3, CHLOROPLASTIC"/>
    <property type="match status" value="1"/>
</dbReference>
<evidence type="ECO:0000256" key="4">
    <source>
        <dbReference type="ARBA" id="ARBA00022538"/>
    </source>
</evidence>
<evidence type="ECO:0000256" key="9">
    <source>
        <dbReference type="ARBA" id="ARBA00023136"/>
    </source>
</evidence>
<evidence type="ECO:0000313" key="14">
    <source>
        <dbReference type="Proteomes" id="UP001138757"/>
    </source>
</evidence>
<dbReference type="SUPFAM" id="SSF51735">
    <property type="entry name" value="NAD(P)-binding Rossmann-fold domains"/>
    <property type="match status" value="1"/>
</dbReference>
<dbReference type="InterPro" id="IPR003148">
    <property type="entry name" value="RCK_N"/>
</dbReference>
<dbReference type="InterPro" id="IPR038770">
    <property type="entry name" value="Na+/solute_symporter_sf"/>
</dbReference>
<evidence type="ECO:0000256" key="10">
    <source>
        <dbReference type="SAM" id="MobiDB-lite"/>
    </source>
</evidence>
<dbReference type="GO" id="GO:0005886">
    <property type="term" value="C:plasma membrane"/>
    <property type="evidence" value="ECO:0007669"/>
    <property type="project" value="InterPro"/>
</dbReference>
<comment type="subcellular location">
    <subcellularLocation>
        <location evidence="1">Endomembrane system</location>
        <topology evidence="1">Multi-pass membrane protein</topology>
    </subcellularLocation>
</comment>
<dbReference type="GO" id="GO:0015079">
    <property type="term" value="F:potassium ion transmembrane transporter activity"/>
    <property type="evidence" value="ECO:0007669"/>
    <property type="project" value="InterPro"/>
</dbReference>
<dbReference type="Gene3D" id="3.40.50.720">
    <property type="entry name" value="NAD(P)-binding Rossmann-like Domain"/>
    <property type="match status" value="1"/>
</dbReference>
<dbReference type="InterPro" id="IPR006153">
    <property type="entry name" value="Cation/H_exchanger_TM"/>
</dbReference>
<proteinExistence type="predicted"/>
<reference evidence="13" key="1">
    <citation type="submission" date="2021-05" db="EMBL/GenBank/DDBJ databases">
        <title>Genome of Sphingobium sp. strain.</title>
        <authorList>
            <person name="Fan R."/>
        </authorList>
    </citation>
    <scope>NUCLEOTIDE SEQUENCE</scope>
    <source>
        <strain evidence="13">H33</strain>
    </source>
</reference>
<feature type="transmembrane region" description="Helical" evidence="11">
    <location>
        <begin position="215"/>
        <end position="236"/>
    </location>
</feature>
<feature type="transmembrane region" description="Helical" evidence="11">
    <location>
        <begin position="98"/>
        <end position="118"/>
    </location>
</feature>
<feature type="transmembrane region" description="Helical" evidence="11">
    <location>
        <begin position="70"/>
        <end position="89"/>
    </location>
</feature>
<comment type="caution">
    <text evidence="13">The sequence shown here is derived from an EMBL/GenBank/DDBJ whole genome shotgun (WGS) entry which is preliminary data.</text>
</comment>
<evidence type="ECO:0000256" key="3">
    <source>
        <dbReference type="ARBA" id="ARBA00022449"/>
    </source>
</evidence>
<feature type="transmembrane region" description="Helical" evidence="11">
    <location>
        <begin position="362"/>
        <end position="385"/>
    </location>
</feature>
<keyword evidence="9 11" id="KW-0472">Membrane</keyword>
<dbReference type="Gene3D" id="1.20.1530.20">
    <property type="match status" value="1"/>
</dbReference>
<feature type="transmembrane region" description="Helical" evidence="11">
    <location>
        <begin position="124"/>
        <end position="140"/>
    </location>
</feature>
<feature type="transmembrane region" description="Helical" evidence="11">
    <location>
        <begin position="248"/>
        <end position="270"/>
    </location>
</feature>
<dbReference type="EMBL" id="JAHGAW010000001">
    <property type="protein sequence ID" value="MBT2185607.1"/>
    <property type="molecule type" value="Genomic_DNA"/>
</dbReference>
<keyword evidence="14" id="KW-1185">Reference proteome</keyword>
<dbReference type="PRINTS" id="PR00335">
    <property type="entry name" value="KUPTAKETRKA"/>
</dbReference>
<evidence type="ECO:0000256" key="5">
    <source>
        <dbReference type="ARBA" id="ARBA00022692"/>
    </source>
</evidence>
<feature type="region of interest" description="Disordered" evidence="10">
    <location>
        <begin position="1"/>
        <end position="26"/>
    </location>
</feature>
<name>A0A9X1AI51_9SPHN</name>
<feature type="transmembrane region" description="Helical" evidence="11">
    <location>
        <begin position="392"/>
        <end position="410"/>
    </location>
</feature>
<gene>
    <name evidence="13" type="ORF">KK488_01450</name>
</gene>
<evidence type="ECO:0000256" key="6">
    <source>
        <dbReference type="ARBA" id="ARBA00022958"/>
    </source>
</evidence>
<accession>A0A9X1AI51</accession>
<evidence type="ECO:0000259" key="12">
    <source>
        <dbReference type="PROSITE" id="PS51201"/>
    </source>
</evidence>
<protein>
    <submittedName>
        <fullName evidence="13">Cation:proton antiporter</fullName>
    </submittedName>
</protein>
<evidence type="ECO:0000256" key="11">
    <source>
        <dbReference type="SAM" id="Phobius"/>
    </source>
</evidence>
<keyword evidence="6" id="KW-0630">Potassium</keyword>
<dbReference type="Pfam" id="PF00999">
    <property type="entry name" value="Na_H_Exchanger"/>
    <property type="match status" value="1"/>
</dbReference>
<keyword evidence="4" id="KW-0633">Potassium transport</keyword>
<feature type="domain" description="RCK N-terminal" evidence="12">
    <location>
        <begin position="468"/>
        <end position="587"/>
    </location>
</feature>
<dbReference type="Pfam" id="PF02254">
    <property type="entry name" value="TrkA_N"/>
    <property type="match status" value="1"/>
</dbReference>
<dbReference type="InterPro" id="IPR006036">
    <property type="entry name" value="K_uptake_TrkA"/>
</dbReference>
<keyword evidence="7 11" id="KW-1133">Transmembrane helix</keyword>